<dbReference type="Proteomes" id="UP001597244">
    <property type="component" value="Unassembled WGS sequence"/>
</dbReference>
<dbReference type="InterPro" id="IPR038620">
    <property type="entry name" value="YdcP-like_sf"/>
</dbReference>
<protein>
    <submittedName>
        <fullName evidence="1">DUF961 family protein</fullName>
    </submittedName>
</protein>
<name>A0ABW4DJZ6_9LACO</name>
<evidence type="ECO:0000313" key="1">
    <source>
        <dbReference type="EMBL" id="MFD1464990.1"/>
    </source>
</evidence>
<sequence>MALDKIIPNMTTSFGELLFRKPLIDKDVYVRENSRRVLQERCYELASSVQGGAIEVYIPAGAAQISTTHDGEPVKLRGPYLTVRANVSNRNVEGRQARATYELILSARAIQLIGEEK</sequence>
<accession>A0ABW4DJZ6</accession>
<comment type="caution">
    <text evidence="1">The sequence shown here is derived from an EMBL/GenBank/DDBJ whole genome shotgun (WGS) entry which is preliminary data.</text>
</comment>
<reference evidence="2" key="1">
    <citation type="journal article" date="2019" name="Int. J. Syst. Evol. Microbiol.">
        <title>The Global Catalogue of Microorganisms (GCM) 10K type strain sequencing project: providing services to taxonomists for standard genome sequencing and annotation.</title>
        <authorList>
            <consortium name="The Broad Institute Genomics Platform"/>
            <consortium name="The Broad Institute Genome Sequencing Center for Infectious Disease"/>
            <person name="Wu L."/>
            <person name="Ma J."/>
        </authorList>
    </citation>
    <scope>NUCLEOTIDE SEQUENCE [LARGE SCALE GENOMIC DNA]</scope>
    <source>
        <strain evidence="2">CCM 8951</strain>
    </source>
</reference>
<dbReference type="Gene3D" id="2.40.50.390">
    <property type="entry name" value="Conjugative transposon protein, DUF961"/>
    <property type="match status" value="1"/>
</dbReference>
<gene>
    <name evidence="1" type="ORF">ACFQ4L_02650</name>
</gene>
<dbReference type="RefSeq" id="WP_125576420.1">
    <property type="nucleotide sequence ID" value="NZ_JBHTOF010000022.1"/>
</dbReference>
<keyword evidence="2" id="KW-1185">Reference proteome</keyword>
<dbReference type="EMBL" id="JBHTOF010000022">
    <property type="protein sequence ID" value="MFD1464990.1"/>
    <property type="molecule type" value="Genomic_DNA"/>
</dbReference>
<evidence type="ECO:0000313" key="2">
    <source>
        <dbReference type="Proteomes" id="UP001597244"/>
    </source>
</evidence>
<organism evidence="1 2">
    <name type="scientific">Lapidilactobacillus mulanensis</name>
    <dbReference type="NCBI Taxonomy" id="2485999"/>
    <lineage>
        <taxon>Bacteria</taxon>
        <taxon>Bacillati</taxon>
        <taxon>Bacillota</taxon>
        <taxon>Bacilli</taxon>
        <taxon>Lactobacillales</taxon>
        <taxon>Lactobacillaceae</taxon>
        <taxon>Lapidilactobacillus</taxon>
    </lineage>
</organism>
<dbReference type="Pfam" id="PF06125">
    <property type="entry name" value="DUF961"/>
    <property type="match status" value="1"/>
</dbReference>
<proteinExistence type="predicted"/>
<dbReference type="InterPro" id="IPR010365">
    <property type="entry name" value="DUF961"/>
</dbReference>